<keyword evidence="3 6" id="KW-0378">Hydrolase</keyword>
<dbReference type="EMBL" id="JAUKTV010000012">
    <property type="protein sequence ID" value="KAK0721406.1"/>
    <property type="molecule type" value="Genomic_DNA"/>
</dbReference>
<protein>
    <submittedName>
        <fullName evidence="6">Glycoside hydrolase superfamily</fullName>
    </submittedName>
</protein>
<dbReference type="GO" id="GO:0005576">
    <property type="term" value="C:extracellular region"/>
    <property type="evidence" value="ECO:0007669"/>
    <property type="project" value="TreeGrafter"/>
</dbReference>
<feature type="region of interest" description="Disordered" evidence="4">
    <location>
        <begin position="24"/>
        <end position="63"/>
    </location>
</feature>
<feature type="signal peptide" evidence="5">
    <location>
        <begin position="1"/>
        <end position="21"/>
    </location>
</feature>
<dbReference type="Gene3D" id="3.20.20.80">
    <property type="entry name" value="Glycosidases"/>
    <property type="match status" value="1"/>
</dbReference>
<evidence type="ECO:0000256" key="3">
    <source>
        <dbReference type="ARBA" id="ARBA00022801"/>
    </source>
</evidence>
<feature type="region of interest" description="Disordered" evidence="4">
    <location>
        <begin position="318"/>
        <end position="338"/>
    </location>
</feature>
<comment type="subcellular location">
    <subcellularLocation>
        <location evidence="1">Cell envelope</location>
    </subcellularLocation>
</comment>
<accession>A0AA40ASZ8</accession>
<evidence type="ECO:0000256" key="2">
    <source>
        <dbReference type="ARBA" id="ARBA00008773"/>
    </source>
</evidence>
<evidence type="ECO:0000256" key="5">
    <source>
        <dbReference type="SAM" id="SignalP"/>
    </source>
</evidence>
<dbReference type="GO" id="GO:0042973">
    <property type="term" value="F:glucan endo-1,3-beta-D-glucosidase activity"/>
    <property type="evidence" value="ECO:0007669"/>
    <property type="project" value="TreeGrafter"/>
</dbReference>
<comment type="similarity">
    <text evidence="2">Belongs to the glycosyl hydrolase 17 family.</text>
</comment>
<comment type="caution">
    <text evidence="6">The sequence shown here is derived from an EMBL/GenBank/DDBJ whole genome shotgun (WGS) entry which is preliminary data.</text>
</comment>
<evidence type="ECO:0000313" key="6">
    <source>
        <dbReference type="EMBL" id="KAK0721406.1"/>
    </source>
</evidence>
<feature type="compositionally biased region" description="Gly residues" evidence="4">
    <location>
        <begin position="326"/>
        <end position="338"/>
    </location>
</feature>
<sequence length="338" mass="36066">MRRQLYTLFISLLFSTLPVTALHPNNNNHHPRPRPGPYLRHAMSPGGKHHHSPPPSNPEVTLTDNSASVASDVPQIILLVDPNNSDSHGGSPVVKTSTAVVRILPSAAAPGVDSPELLEVVSEKDVLVTGVTYAPYNADGTCRTASQVYADFQRMYSHSHPSGGRFDLVRIYGVDCDQVASVLPAANSINVRLFLGIFNLDNLSPQVSTLVSAVQASGLGWGIIDTISVGNELVNNGQASPQQVISAVRAAREMLRSAGYQGPVVTVDTFVAVERHPELCDESDYCAINCHPFFDGYTTAEQAGEFVGRKVRDVREVREGSREEGGGYGDGVALAGGG</sequence>
<dbReference type="GO" id="GO:0071555">
    <property type="term" value="P:cell wall organization"/>
    <property type="evidence" value="ECO:0007669"/>
    <property type="project" value="TreeGrafter"/>
</dbReference>
<feature type="chain" id="PRO_5041365977" evidence="5">
    <location>
        <begin position="22"/>
        <end position="338"/>
    </location>
</feature>
<evidence type="ECO:0000256" key="4">
    <source>
        <dbReference type="SAM" id="MobiDB-lite"/>
    </source>
</evidence>
<dbReference type="GO" id="GO:0009277">
    <property type="term" value="C:fungal-type cell wall"/>
    <property type="evidence" value="ECO:0007669"/>
    <property type="project" value="TreeGrafter"/>
</dbReference>
<dbReference type="InterPro" id="IPR017853">
    <property type="entry name" value="GH"/>
</dbReference>
<dbReference type="InterPro" id="IPR050732">
    <property type="entry name" value="Beta-glucan_modifiers"/>
</dbReference>
<dbReference type="PANTHER" id="PTHR16631:SF14">
    <property type="entry name" value="FAMILY 17 GLUCOSIDASE SCW10-RELATED"/>
    <property type="match status" value="1"/>
</dbReference>
<reference evidence="6" key="1">
    <citation type="submission" date="2023-06" db="EMBL/GenBank/DDBJ databases">
        <title>Genome-scale phylogeny and comparative genomics of the fungal order Sordariales.</title>
        <authorList>
            <consortium name="Lawrence Berkeley National Laboratory"/>
            <person name="Hensen N."/>
            <person name="Bonometti L."/>
            <person name="Westerberg I."/>
            <person name="Brannstrom I.O."/>
            <person name="Guillou S."/>
            <person name="Cros-Aarteil S."/>
            <person name="Calhoun S."/>
            <person name="Haridas S."/>
            <person name="Kuo A."/>
            <person name="Mondo S."/>
            <person name="Pangilinan J."/>
            <person name="Riley R."/>
            <person name="Labutti K."/>
            <person name="Andreopoulos B."/>
            <person name="Lipzen A."/>
            <person name="Chen C."/>
            <person name="Yanf M."/>
            <person name="Daum C."/>
            <person name="Ng V."/>
            <person name="Clum A."/>
            <person name="Steindorff A."/>
            <person name="Ohm R."/>
            <person name="Martin F."/>
            <person name="Silar P."/>
            <person name="Natvig D."/>
            <person name="Lalanne C."/>
            <person name="Gautier V."/>
            <person name="Ament-Velasquez S.L."/>
            <person name="Kruys A."/>
            <person name="Hutchinson M.I."/>
            <person name="Powell A.J."/>
            <person name="Barry K."/>
            <person name="Miller A.N."/>
            <person name="Grigoriev I.V."/>
            <person name="Debuchy R."/>
            <person name="Gladieux P."/>
            <person name="Thoren M.H."/>
            <person name="Johannesson H."/>
        </authorList>
    </citation>
    <scope>NUCLEOTIDE SEQUENCE</scope>
    <source>
        <strain evidence="6">CBS 540.89</strain>
    </source>
</reference>
<name>A0AA40ASZ8_9PEZI</name>
<evidence type="ECO:0000313" key="7">
    <source>
        <dbReference type="Proteomes" id="UP001172159"/>
    </source>
</evidence>
<proteinExistence type="inferred from homology"/>
<dbReference type="SUPFAM" id="SSF51445">
    <property type="entry name" value="(Trans)glycosidases"/>
    <property type="match status" value="1"/>
</dbReference>
<keyword evidence="5" id="KW-0732">Signal</keyword>
<dbReference type="GO" id="GO:0009986">
    <property type="term" value="C:cell surface"/>
    <property type="evidence" value="ECO:0007669"/>
    <property type="project" value="TreeGrafter"/>
</dbReference>
<evidence type="ECO:0000256" key="1">
    <source>
        <dbReference type="ARBA" id="ARBA00004196"/>
    </source>
</evidence>
<keyword evidence="7" id="KW-1185">Reference proteome</keyword>
<organism evidence="6 7">
    <name type="scientific">Apiosordaria backusii</name>
    <dbReference type="NCBI Taxonomy" id="314023"/>
    <lineage>
        <taxon>Eukaryota</taxon>
        <taxon>Fungi</taxon>
        <taxon>Dikarya</taxon>
        <taxon>Ascomycota</taxon>
        <taxon>Pezizomycotina</taxon>
        <taxon>Sordariomycetes</taxon>
        <taxon>Sordariomycetidae</taxon>
        <taxon>Sordariales</taxon>
        <taxon>Lasiosphaeriaceae</taxon>
        <taxon>Apiosordaria</taxon>
    </lineage>
</organism>
<dbReference type="AlphaFoldDB" id="A0AA40ASZ8"/>
<dbReference type="Proteomes" id="UP001172159">
    <property type="component" value="Unassembled WGS sequence"/>
</dbReference>
<gene>
    <name evidence="6" type="ORF">B0T21DRAFT_414591</name>
</gene>
<dbReference type="PANTHER" id="PTHR16631">
    <property type="entry name" value="GLUCAN 1,3-BETA-GLUCOSIDASE"/>
    <property type="match status" value="1"/>
</dbReference>